<dbReference type="GO" id="GO:0008137">
    <property type="term" value="F:NADH dehydrogenase (ubiquinone) activity"/>
    <property type="evidence" value="ECO:0007669"/>
    <property type="project" value="UniProtKB-EC"/>
</dbReference>
<evidence type="ECO:0000256" key="14">
    <source>
        <dbReference type="ARBA" id="ARBA00031019"/>
    </source>
</evidence>
<evidence type="ECO:0000256" key="2">
    <source>
        <dbReference type="ARBA" id="ARBA00005698"/>
    </source>
</evidence>
<keyword evidence="13 16" id="KW-0472">Membrane</keyword>
<evidence type="ECO:0000256" key="12">
    <source>
        <dbReference type="ARBA" id="ARBA00023128"/>
    </source>
</evidence>
<dbReference type="InterPro" id="IPR050269">
    <property type="entry name" value="ComplexI_Subunit6"/>
</dbReference>
<keyword evidence="5" id="KW-0813">Transport</keyword>
<feature type="transmembrane region" description="Helical" evidence="16">
    <location>
        <begin position="80"/>
        <end position="96"/>
    </location>
</feature>
<keyword evidence="11" id="KW-0520">NAD</keyword>
<keyword evidence="7 16" id="KW-0812">Transmembrane</keyword>
<name>A0A343C3R7_9COLE</name>
<evidence type="ECO:0000256" key="11">
    <source>
        <dbReference type="ARBA" id="ARBA00023027"/>
    </source>
</evidence>
<evidence type="ECO:0000256" key="4">
    <source>
        <dbReference type="ARBA" id="ARBA00021095"/>
    </source>
</evidence>
<dbReference type="GO" id="GO:0031966">
    <property type="term" value="C:mitochondrial membrane"/>
    <property type="evidence" value="ECO:0007669"/>
    <property type="project" value="UniProtKB-SubCell"/>
</dbReference>
<evidence type="ECO:0000313" key="17">
    <source>
        <dbReference type="EMBL" id="ARH54660.1"/>
    </source>
</evidence>
<feature type="transmembrane region" description="Helical" evidence="16">
    <location>
        <begin position="137"/>
        <end position="157"/>
    </location>
</feature>
<accession>A0A343C3R7</accession>
<dbReference type="PANTHER" id="PTHR11435:SF1">
    <property type="entry name" value="NADH-UBIQUINONE OXIDOREDUCTASE CHAIN 6"/>
    <property type="match status" value="1"/>
</dbReference>
<comment type="subcellular location">
    <subcellularLocation>
        <location evidence="1">Mitochondrion membrane</location>
        <topology evidence="1">Multi-pass membrane protein</topology>
    </subcellularLocation>
</comment>
<evidence type="ECO:0000256" key="5">
    <source>
        <dbReference type="ARBA" id="ARBA00022448"/>
    </source>
</evidence>
<dbReference type="EC" id="7.1.1.2" evidence="3"/>
<evidence type="ECO:0000256" key="6">
    <source>
        <dbReference type="ARBA" id="ARBA00022660"/>
    </source>
</evidence>
<comment type="catalytic activity">
    <reaction evidence="15">
        <text>a ubiquinone + NADH + 5 H(+)(in) = a ubiquinol + NAD(+) + 4 H(+)(out)</text>
        <dbReference type="Rhea" id="RHEA:29091"/>
        <dbReference type="Rhea" id="RHEA-COMP:9565"/>
        <dbReference type="Rhea" id="RHEA-COMP:9566"/>
        <dbReference type="ChEBI" id="CHEBI:15378"/>
        <dbReference type="ChEBI" id="CHEBI:16389"/>
        <dbReference type="ChEBI" id="CHEBI:17976"/>
        <dbReference type="ChEBI" id="CHEBI:57540"/>
        <dbReference type="ChEBI" id="CHEBI:57945"/>
        <dbReference type="EC" id="7.1.1.2"/>
    </reaction>
</comment>
<keyword evidence="9" id="KW-0249">Electron transport</keyword>
<evidence type="ECO:0000256" key="1">
    <source>
        <dbReference type="ARBA" id="ARBA00004225"/>
    </source>
</evidence>
<keyword evidence="10 16" id="KW-1133">Transmembrane helix</keyword>
<protein>
    <recommendedName>
        <fullName evidence="4">NADH-ubiquinone oxidoreductase chain 6</fullName>
        <ecNumber evidence="3">7.1.1.2</ecNumber>
    </recommendedName>
    <alternativeName>
        <fullName evidence="14">NADH dehydrogenase subunit 6</fullName>
    </alternativeName>
</protein>
<reference evidence="17" key="1">
    <citation type="submission" date="2016-04" db="EMBL/GenBank/DDBJ databases">
        <title>Mitochondria of beetle species.</title>
        <authorList>
            <person name="Hunter A."/>
            <person name="Moriniere J."/>
            <person name="Tang P."/>
            <person name="Linard B."/>
            <person name="Crampton-Platt A."/>
            <person name="Vogler A.P."/>
        </authorList>
    </citation>
    <scope>NUCLEOTIDE SEQUENCE</scope>
</reference>
<proteinExistence type="inferred from homology"/>
<keyword evidence="6" id="KW-0679">Respiratory chain</keyword>
<sequence>MMLNSMMLSMIFMTLSNPISLGFVLILQTILISMISSMYSYSFWMSYILFLIMVGGMLILFTYVTSIASNEKFYLSFKPISFFLLTMLFIILTMIIDKTMMLQMSKMSEMNLFNSMNNLMEENSIMLNKMYNKPSNMISFMLINYLFMTLIIAVKITNLKSGPIRQKF</sequence>
<gene>
    <name evidence="17" type="primary">nad6</name>
</gene>
<comment type="similarity">
    <text evidence="2">Belongs to the complex I subunit 6 family.</text>
</comment>
<keyword evidence="8" id="KW-1278">Translocase</keyword>
<dbReference type="AlphaFoldDB" id="A0A343C3R7"/>
<evidence type="ECO:0000256" key="9">
    <source>
        <dbReference type="ARBA" id="ARBA00022982"/>
    </source>
</evidence>
<evidence type="ECO:0000256" key="3">
    <source>
        <dbReference type="ARBA" id="ARBA00012944"/>
    </source>
</evidence>
<geneLocation type="mitochondrion" evidence="17"/>
<keyword evidence="12 17" id="KW-0496">Mitochondrion</keyword>
<evidence type="ECO:0000256" key="15">
    <source>
        <dbReference type="ARBA" id="ARBA00049551"/>
    </source>
</evidence>
<organism evidence="17">
    <name type="scientific">Scirtes orbicularis</name>
    <dbReference type="NCBI Taxonomy" id="1588440"/>
    <lineage>
        <taxon>Eukaryota</taxon>
        <taxon>Metazoa</taxon>
        <taxon>Ecdysozoa</taxon>
        <taxon>Arthropoda</taxon>
        <taxon>Hexapoda</taxon>
        <taxon>Insecta</taxon>
        <taxon>Pterygota</taxon>
        <taxon>Neoptera</taxon>
        <taxon>Endopterygota</taxon>
        <taxon>Coleoptera</taxon>
        <taxon>Polyphaga</taxon>
        <taxon>Elateriformia</taxon>
        <taxon>Scirtoidea</taxon>
        <taxon>Scirtidae</taxon>
        <taxon>Scirtes</taxon>
    </lineage>
</organism>
<feature type="transmembrane region" description="Helical" evidence="16">
    <location>
        <begin position="47"/>
        <end position="68"/>
    </location>
</feature>
<evidence type="ECO:0000256" key="8">
    <source>
        <dbReference type="ARBA" id="ARBA00022967"/>
    </source>
</evidence>
<evidence type="ECO:0000256" key="16">
    <source>
        <dbReference type="SAM" id="Phobius"/>
    </source>
</evidence>
<evidence type="ECO:0000256" key="7">
    <source>
        <dbReference type="ARBA" id="ARBA00022692"/>
    </source>
</evidence>
<dbReference type="EMBL" id="KX087343">
    <property type="protein sequence ID" value="ARH54660.1"/>
    <property type="molecule type" value="Genomic_DNA"/>
</dbReference>
<evidence type="ECO:0000256" key="13">
    <source>
        <dbReference type="ARBA" id="ARBA00023136"/>
    </source>
</evidence>
<dbReference type="PANTHER" id="PTHR11435">
    <property type="entry name" value="NADH UBIQUINONE OXIDOREDUCTASE SUBUNIT ND6"/>
    <property type="match status" value="1"/>
</dbReference>
<evidence type="ECO:0000256" key="10">
    <source>
        <dbReference type="ARBA" id="ARBA00022989"/>
    </source>
</evidence>